<accession>A0A5P8WDD3</accession>
<gene>
    <name evidence="1" type="ORF">GXM_08252</name>
</gene>
<keyword evidence="2" id="KW-1185">Reference proteome</keyword>
<dbReference type="AlphaFoldDB" id="A0A5P8WDD3"/>
<evidence type="ECO:0000313" key="2">
    <source>
        <dbReference type="Proteomes" id="UP000326678"/>
    </source>
</evidence>
<name>A0A5P8WDD3_9NOSO</name>
<proteinExistence type="predicted"/>
<evidence type="ECO:0000313" key="1">
    <source>
        <dbReference type="EMBL" id="QFS50758.1"/>
    </source>
</evidence>
<sequence length="40" mass="4364">MSRDTELMAVESQIRAAIRDCVKTIQNSKLSISLLQSVGA</sequence>
<dbReference type="KEGG" id="nsh:GXM_08252"/>
<reference evidence="1 2" key="1">
    <citation type="submission" date="2019-10" db="EMBL/GenBank/DDBJ databases">
        <title>Genomic and transcriptomic insights into the perfect genentic adaptation of a filamentous nitrogen-fixing cyanobacterium to rice fields.</title>
        <authorList>
            <person name="Chen Z."/>
        </authorList>
    </citation>
    <scope>NUCLEOTIDE SEQUENCE [LARGE SCALE GENOMIC DNA]</scope>
    <source>
        <strain evidence="1">CCNUC1</strain>
    </source>
</reference>
<dbReference type="Proteomes" id="UP000326678">
    <property type="component" value="Chromosome Gxm2"/>
</dbReference>
<organism evidence="1 2">
    <name type="scientific">Nostoc sphaeroides CCNUC1</name>
    <dbReference type="NCBI Taxonomy" id="2653204"/>
    <lineage>
        <taxon>Bacteria</taxon>
        <taxon>Bacillati</taxon>
        <taxon>Cyanobacteriota</taxon>
        <taxon>Cyanophyceae</taxon>
        <taxon>Nostocales</taxon>
        <taxon>Nostocaceae</taxon>
        <taxon>Nostoc</taxon>
    </lineage>
</organism>
<protein>
    <submittedName>
        <fullName evidence="1">Uncharacterized protein</fullName>
    </submittedName>
</protein>
<dbReference type="EMBL" id="CP045227">
    <property type="protein sequence ID" value="QFS50758.1"/>
    <property type="molecule type" value="Genomic_DNA"/>
</dbReference>